<keyword evidence="4" id="KW-0479">Metal-binding</keyword>
<dbReference type="PANTHER" id="PTHR37016">
    <property type="match status" value="1"/>
</dbReference>
<name>A0A9P5XF39_9AGAR</name>
<organism evidence="10 11">
    <name type="scientific">Macrolepiota fuliginosa MF-IS2</name>
    <dbReference type="NCBI Taxonomy" id="1400762"/>
    <lineage>
        <taxon>Eukaryota</taxon>
        <taxon>Fungi</taxon>
        <taxon>Dikarya</taxon>
        <taxon>Basidiomycota</taxon>
        <taxon>Agaricomycotina</taxon>
        <taxon>Agaricomycetes</taxon>
        <taxon>Agaricomycetidae</taxon>
        <taxon>Agaricales</taxon>
        <taxon>Agaricineae</taxon>
        <taxon>Agaricaceae</taxon>
        <taxon>Macrolepiota</taxon>
    </lineage>
</organism>
<keyword evidence="11" id="KW-1185">Reference proteome</keyword>
<dbReference type="SMART" id="SM01351">
    <property type="entry name" value="Aspzincin_M35"/>
    <property type="match status" value="1"/>
</dbReference>
<dbReference type="GO" id="GO:0004222">
    <property type="term" value="F:metalloendopeptidase activity"/>
    <property type="evidence" value="ECO:0007669"/>
    <property type="project" value="InterPro"/>
</dbReference>
<keyword evidence="7" id="KW-0482">Metalloprotease</keyword>
<dbReference type="Pfam" id="PF14521">
    <property type="entry name" value="Aspzincin_M35"/>
    <property type="match status" value="1"/>
</dbReference>
<dbReference type="EMBL" id="MU151119">
    <property type="protein sequence ID" value="KAF9449833.1"/>
    <property type="molecule type" value="Genomic_DNA"/>
</dbReference>
<dbReference type="AlphaFoldDB" id="A0A9P5XF39"/>
<comment type="caution">
    <text evidence="10">The sequence shown here is derived from an EMBL/GenBank/DDBJ whole genome shotgun (WGS) entry which is preliminary data.</text>
</comment>
<evidence type="ECO:0000313" key="11">
    <source>
        <dbReference type="Proteomes" id="UP000807342"/>
    </source>
</evidence>
<dbReference type="Proteomes" id="UP000807342">
    <property type="component" value="Unassembled WGS sequence"/>
</dbReference>
<dbReference type="CDD" id="cd11306">
    <property type="entry name" value="M35_peptidyl-Lys"/>
    <property type="match status" value="1"/>
</dbReference>
<protein>
    <submittedName>
        <fullName evidence="10">Peptidyl-Lys metalloendopeptidase</fullName>
    </submittedName>
</protein>
<keyword evidence="3" id="KW-0645">Protease</keyword>
<evidence type="ECO:0000256" key="4">
    <source>
        <dbReference type="ARBA" id="ARBA00022723"/>
    </source>
</evidence>
<dbReference type="GO" id="GO:0006508">
    <property type="term" value="P:proteolysis"/>
    <property type="evidence" value="ECO:0007669"/>
    <property type="project" value="UniProtKB-KW"/>
</dbReference>
<dbReference type="InterPro" id="IPR029463">
    <property type="entry name" value="Lys_MEP"/>
</dbReference>
<dbReference type="SUPFAM" id="SSF55486">
    <property type="entry name" value="Metalloproteases ('zincins'), catalytic domain"/>
    <property type="match status" value="1"/>
</dbReference>
<dbReference type="InterPro" id="IPR050414">
    <property type="entry name" value="Fungal_M35_metalloproteases"/>
</dbReference>
<feature type="domain" description="Lysine-specific metallo-endopeptidase" evidence="9">
    <location>
        <begin position="216"/>
        <end position="348"/>
    </location>
</feature>
<dbReference type="InterPro" id="IPR034115">
    <property type="entry name" value="M35_peptidyl-Lys"/>
</dbReference>
<reference evidence="10" key="1">
    <citation type="submission" date="2020-11" db="EMBL/GenBank/DDBJ databases">
        <authorList>
            <consortium name="DOE Joint Genome Institute"/>
            <person name="Ahrendt S."/>
            <person name="Riley R."/>
            <person name="Andreopoulos W."/>
            <person name="Labutti K."/>
            <person name="Pangilinan J."/>
            <person name="Ruiz-Duenas F.J."/>
            <person name="Barrasa J.M."/>
            <person name="Sanchez-Garcia M."/>
            <person name="Camarero S."/>
            <person name="Miyauchi S."/>
            <person name="Serrano A."/>
            <person name="Linde D."/>
            <person name="Babiker R."/>
            <person name="Drula E."/>
            <person name="Ayuso-Fernandez I."/>
            <person name="Pacheco R."/>
            <person name="Padilla G."/>
            <person name="Ferreira P."/>
            <person name="Barriuso J."/>
            <person name="Kellner H."/>
            <person name="Castanera R."/>
            <person name="Alfaro M."/>
            <person name="Ramirez L."/>
            <person name="Pisabarro A.G."/>
            <person name="Kuo A."/>
            <person name="Tritt A."/>
            <person name="Lipzen A."/>
            <person name="He G."/>
            <person name="Yan M."/>
            <person name="Ng V."/>
            <person name="Cullen D."/>
            <person name="Martin F."/>
            <person name="Rosso M.-N."/>
            <person name="Henrissat B."/>
            <person name="Hibbett D."/>
            <person name="Martinez A.T."/>
            <person name="Grigoriev I.V."/>
        </authorList>
    </citation>
    <scope>NUCLEOTIDE SEQUENCE</scope>
    <source>
        <strain evidence="10">MF-IS2</strain>
    </source>
</reference>
<dbReference type="GO" id="GO:0046872">
    <property type="term" value="F:metal ion binding"/>
    <property type="evidence" value="ECO:0007669"/>
    <property type="project" value="UniProtKB-KW"/>
</dbReference>
<comment type="cofactor">
    <cofactor evidence="1">
        <name>Zn(2+)</name>
        <dbReference type="ChEBI" id="CHEBI:29105"/>
    </cofactor>
</comment>
<evidence type="ECO:0000256" key="1">
    <source>
        <dbReference type="ARBA" id="ARBA00001947"/>
    </source>
</evidence>
<evidence type="ECO:0000256" key="3">
    <source>
        <dbReference type="ARBA" id="ARBA00022670"/>
    </source>
</evidence>
<accession>A0A9P5XF39</accession>
<dbReference type="Gene3D" id="3.40.390.10">
    <property type="entry name" value="Collagenase (Catalytic Domain)"/>
    <property type="match status" value="1"/>
</dbReference>
<evidence type="ECO:0000256" key="5">
    <source>
        <dbReference type="ARBA" id="ARBA00022801"/>
    </source>
</evidence>
<evidence type="ECO:0000256" key="2">
    <source>
        <dbReference type="ARBA" id="ARBA00010279"/>
    </source>
</evidence>
<keyword evidence="6" id="KW-0862">Zinc</keyword>
<evidence type="ECO:0000256" key="8">
    <source>
        <dbReference type="SAM" id="SignalP"/>
    </source>
</evidence>
<proteinExistence type="inferred from homology"/>
<evidence type="ECO:0000259" key="9">
    <source>
        <dbReference type="SMART" id="SM01351"/>
    </source>
</evidence>
<evidence type="ECO:0000256" key="7">
    <source>
        <dbReference type="ARBA" id="ARBA00023049"/>
    </source>
</evidence>
<evidence type="ECO:0000256" key="6">
    <source>
        <dbReference type="ARBA" id="ARBA00022833"/>
    </source>
</evidence>
<comment type="similarity">
    <text evidence="2">Belongs to the peptidase M35 family.</text>
</comment>
<keyword evidence="5" id="KW-0378">Hydrolase</keyword>
<dbReference type="PANTHER" id="PTHR37016:SF3">
    <property type="entry name" value="NEUTRAL PROTEASE 2-RELATED"/>
    <property type="match status" value="1"/>
</dbReference>
<dbReference type="Gene3D" id="2.60.40.2970">
    <property type="match status" value="1"/>
</dbReference>
<gene>
    <name evidence="10" type="ORF">P691DRAFT_702556</name>
</gene>
<sequence>MFSSTIRSALLAVAVSAAVANAARSLSLKVAGPASVDGVDNLKVTTTLTNDGDETLKLLNDPLSPISQLPAETFQVTSDSTGAKATFSGIKVKYIPEVAAANLAFTVLEPGKSIEVAHDLSTVYNFTAAGEGSYSFEARNLFYFVDDSAKVGTIYAKADAHTAHVSGKLSKARESKAHTTSTLQKRASYVSCSSSEQTSLVAAASAAQTYAANAYSYLSTHTAASARYTTWFGSYTSSRHSTALSHFSAISGGSFSSFTFDCSCTDSGVYAYVYPDDYGYIYLCPVFWQVATTGTDSKGGTLIHETSHFTANGGTEDYVYGQSSAKSLAISNPDEAVFNADNHEYFAENNPSQS</sequence>
<dbReference type="OrthoDB" id="412874at2759"/>
<keyword evidence="8" id="KW-0732">Signal</keyword>
<feature type="chain" id="PRO_5040155218" evidence="8">
    <location>
        <begin position="26"/>
        <end position="354"/>
    </location>
</feature>
<dbReference type="InterPro" id="IPR024079">
    <property type="entry name" value="MetalloPept_cat_dom_sf"/>
</dbReference>
<feature type="signal peptide" evidence="8">
    <location>
        <begin position="1"/>
        <end position="25"/>
    </location>
</feature>
<evidence type="ECO:0000313" key="10">
    <source>
        <dbReference type="EMBL" id="KAF9449833.1"/>
    </source>
</evidence>